<dbReference type="OrthoDB" id="663105at2"/>
<dbReference type="RefSeq" id="WP_136575169.1">
    <property type="nucleotide sequence ID" value="NZ_STFF01000001.1"/>
</dbReference>
<dbReference type="Proteomes" id="UP000306918">
    <property type="component" value="Unassembled WGS sequence"/>
</dbReference>
<dbReference type="EMBL" id="STFF01000001">
    <property type="protein sequence ID" value="THU40676.1"/>
    <property type="molecule type" value="Genomic_DNA"/>
</dbReference>
<proteinExistence type="predicted"/>
<gene>
    <name evidence="1" type="ORF">FAM09_00750</name>
</gene>
<accession>A0A4V4H1I6</accession>
<name>A0A4V4H1I6_9BACT</name>
<evidence type="ECO:0000313" key="1">
    <source>
        <dbReference type="EMBL" id="THU40676.1"/>
    </source>
</evidence>
<keyword evidence="2" id="KW-1185">Reference proteome</keyword>
<protein>
    <recommendedName>
        <fullName evidence="3">DUF4468 domain-containing protein</fullName>
    </recommendedName>
</protein>
<evidence type="ECO:0000313" key="2">
    <source>
        <dbReference type="Proteomes" id="UP000306918"/>
    </source>
</evidence>
<comment type="caution">
    <text evidence="1">The sequence shown here is derived from an EMBL/GenBank/DDBJ whole genome shotgun (WGS) entry which is preliminary data.</text>
</comment>
<sequence length="174" mass="19951">MLSCILNMRPVLVIWLNIVLVSTAVSQIPRANSGQFQYYGEVVAENTAHSMERAKSFFNQPFLVHWDSVARVEKPANMLVKGIGYINVKAKQHGLSTPSFVPVSLHFSIEIINGRYRYTVNHFEVIDKEGKPQYPLEDKPAKVKSLVYDQLLQNTHKRVSFVIGWLKRYMKGEE</sequence>
<organism evidence="1 2">
    <name type="scientific">Niastella caeni</name>
    <dbReference type="NCBI Taxonomy" id="2569763"/>
    <lineage>
        <taxon>Bacteria</taxon>
        <taxon>Pseudomonadati</taxon>
        <taxon>Bacteroidota</taxon>
        <taxon>Chitinophagia</taxon>
        <taxon>Chitinophagales</taxon>
        <taxon>Chitinophagaceae</taxon>
        <taxon>Niastella</taxon>
    </lineage>
</organism>
<dbReference type="AlphaFoldDB" id="A0A4V4H1I6"/>
<reference evidence="1 2" key="1">
    <citation type="submission" date="2019-04" db="EMBL/GenBank/DDBJ databases">
        <title>Niastella caeni sp. nov., isolated from activated sludge.</title>
        <authorList>
            <person name="Sheng M."/>
        </authorList>
    </citation>
    <scope>NUCLEOTIDE SEQUENCE [LARGE SCALE GENOMIC DNA]</scope>
    <source>
        <strain evidence="1 2">HX-2-15</strain>
    </source>
</reference>
<evidence type="ECO:0008006" key="3">
    <source>
        <dbReference type="Google" id="ProtNLM"/>
    </source>
</evidence>